<proteinExistence type="predicted"/>
<dbReference type="Proteomes" id="UP001162060">
    <property type="component" value="Unassembled WGS sequence"/>
</dbReference>
<sequence>MQMVLEGRDLGDAVSGEVKLEDCISVLAQATFKRKSRKTLAIICLAMEDLQLPLVRSAKDVDDAWSRLEGLQEKKCWKTMLQRSFWDSLKTLPDSQGVSKRLPL</sequence>
<name>A0AAV1ULK5_9STRA</name>
<dbReference type="Pfam" id="PF14223">
    <property type="entry name" value="Retrotran_gag_2"/>
    <property type="match status" value="1"/>
</dbReference>
<evidence type="ECO:0000313" key="1">
    <source>
        <dbReference type="EMBL" id="CAK7935749.1"/>
    </source>
</evidence>
<comment type="caution">
    <text evidence="1">The sequence shown here is derived from an EMBL/GenBank/DDBJ whole genome shotgun (WGS) entry which is preliminary data.</text>
</comment>
<reference evidence="1" key="1">
    <citation type="submission" date="2024-01" db="EMBL/GenBank/DDBJ databases">
        <authorList>
            <person name="Webb A."/>
        </authorList>
    </citation>
    <scope>NUCLEOTIDE SEQUENCE</scope>
    <source>
        <strain evidence="1">Pm1</strain>
    </source>
</reference>
<evidence type="ECO:0000313" key="2">
    <source>
        <dbReference type="Proteomes" id="UP001162060"/>
    </source>
</evidence>
<gene>
    <name evidence="1" type="ORF">PM001_LOCUS20899</name>
</gene>
<dbReference type="EMBL" id="CAKLBY020000222">
    <property type="protein sequence ID" value="CAK7935749.1"/>
    <property type="molecule type" value="Genomic_DNA"/>
</dbReference>
<protein>
    <submittedName>
        <fullName evidence="1">Uncharacterized protein</fullName>
    </submittedName>
</protein>
<organism evidence="1 2">
    <name type="scientific">Peronospora matthiolae</name>
    <dbReference type="NCBI Taxonomy" id="2874970"/>
    <lineage>
        <taxon>Eukaryota</taxon>
        <taxon>Sar</taxon>
        <taxon>Stramenopiles</taxon>
        <taxon>Oomycota</taxon>
        <taxon>Peronosporomycetes</taxon>
        <taxon>Peronosporales</taxon>
        <taxon>Peronosporaceae</taxon>
        <taxon>Peronospora</taxon>
    </lineage>
</organism>
<accession>A0AAV1ULK5</accession>
<dbReference type="AlphaFoldDB" id="A0AAV1ULK5"/>